<dbReference type="EMBL" id="BK057798">
    <property type="protein sequence ID" value="DAE92337.1"/>
    <property type="molecule type" value="Genomic_DNA"/>
</dbReference>
<accession>A0A8S5RST9</accession>
<sequence length="49" mass="5647">MFVLFGVSVVHYILRVVPQDDAIPPWLNSGKVMDDEPRPLSLFHSNDFF</sequence>
<name>A0A8S5RST9_9CAUD</name>
<evidence type="ECO:0000313" key="1">
    <source>
        <dbReference type="EMBL" id="DAE92337.1"/>
    </source>
</evidence>
<organism evidence="1">
    <name type="scientific">Myoviridae sp. ct44j18</name>
    <dbReference type="NCBI Taxonomy" id="2827600"/>
    <lineage>
        <taxon>Viruses</taxon>
        <taxon>Duplodnaviria</taxon>
        <taxon>Heunggongvirae</taxon>
        <taxon>Uroviricota</taxon>
        <taxon>Caudoviricetes</taxon>
    </lineage>
</organism>
<proteinExistence type="predicted"/>
<protein>
    <submittedName>
        <fullName evidence="1">Uncharacterized protein</fullName>
    </submittedName>
</protein>
<reference evidence="1" key="1">
    <citation type="journal article" date="2021" name="Proc. Natl. Acad. Sci. U.S.A.">
        <title>A Catalog of Tens of Thousands of Viruses from Human Metagenomes Reveals Hidden Associations with Chronic Diseases.</title>
        <authorList>
            <person name="Tisza M.J."/>
            <person name="Buck C.B."/>
        </authorList>
    </citation>
    <scope>NUCLEOTIDE SEQUENCE</scope>
    <source>
        <strain evidence="1">Ct44j18</strain>
    </source>
</reference>